<keyword evidence="4" id="KW-1185">Reference proteome</keyword>
<sequence length="341" mass="36651">MRSTSIPLKRQIFWTLSGKGGVGKSTVACAILDALIRAGIDVVLIELDQEGRLTAMYKGQLGKYAIHHPINAEVREDVMESPDLLNKPFDDTRRVAVEAIRRGAMVVVDMGGTLDMRLASWLESSATLFEAAGVDVTFVVPMSRELPTWEAGRASVNRIGNEMTKAKFVFALTAQTKVNMFAPDDPAVKGLLEEVPGSRAVPFPLNVSTITPYVSTQEKPIRPFEVVKMDFAQLQAAAPLAKPLGEDGILRGLGDYKRWWVGTEAVLDLKGQIKKEAKAGSIHSGGVIAGTVPSKKMGFAEVPDLDAPPPKPAAQPNEVISPSLVQSTQSQASRLARPGAA</sequence>
<dbReference type="Gene3D" id="3.40.50.300">
    <property type="entry name" value="P-loop containing nucleotide triphosphate hydrolases"/>
    <property type="match status" value="1"/>
</dbReference>
<organism evidence="3 4">
    <name type="scientific">Sabulicella glaciei</name>
    <dbReference type="NCBI Taxonomy" id="2984948"/>
    <lineage>
        <taxon>Bacteria</taxon>
        <taxon>Pseudomonadati</taxon>
        <taxon>Pseudomonadota</taxon>
        <taxon>Alphaproteobacteria</taxon>
        <taxon>Acetobacterales</taxon>
        <taxon>Acetobacteraceae</taxon>
        <taxon>Sabulicella</taxon>
    </lineage>
</organism>
<dbReference type="Pfam" id="PF01656">
    <property type="entry name" value="CbiA"/>
    <property type="match status" value="1"/>
</dbReference>
<dbReference type="InterPro" id="IPR002586">
    <property type="entry name" value="CobQ/CobB/MinD/ParA_Nub-bd_dom"/>
</dbReference>
<evidence type="ECO:0000259" key="2">
    <source>
        <dbReference type="Pfam" id="PF01656"/>
    </source>
</evidence>
<dbReference type="Proteomes" id="UP001526430">
    <property type="component" value="Unassembled WGS sequence"/>
</dbReference>
<proteinExistence type="predicted"/>
<dbReference type="InterPro" id="IPR027417">
    <property type="entry name" value="P-loop_NTPase"/>
</dbReference>
<protein>
    <submittedName>
        <fullName evidence="3">ParA family protein</fullName>
    </submittedName>
</protein>
<accession>A0ABT3P253</accession>
<evidence type="ECO:0000313" key="4">
    <source>
        <dbReference type="Proteomes" id="UP001526430"/>
    </source>
</evidence>
<comment type="caution">
    <text evidence="3">The sequence shown here is derived from an EMBL/GenBank/DDBJ whole genome shotgun (WGS) entry which is preliminary data.</text>
</comment>
<feature type="domain" description="CobQ/CobB/MinD/ParA nucleotide binding" evidence="2">
    <location>
        <begin position="16"/>
        <end position="115"/>
    </location>
</feature>
<dbReference type="EMBL" id="JAPFQI010000041">
    <property type="protein sequence ID" value="MCW8088476.1"/>
    <property type="molecule type" value="Genomic_DNA"/>
</dbReference>
<dbReference type="RefSeq" id="WP_301592738.1">
    <property type="nucleotide sequence ID" value="NZ_JAPFQI010000041.1"/>
</dbReference>
<dbReference type="SUPFAM" id="SSF52540">
    <property type="entry name" value="P-loop containing nucleoside triphosphate hydrolases"/>
    <property type="match status" value="1"/>
</dbReference>
<evidence type="ECO:0000313" key="3">
    <source>
        <dbReference type="EMBL" id="MCW8088476.1"/>
    </source>
</evidence>
<feature type="compositionally biased region" description="Polar residues" evidence="1">
    <location>
        <begin position="318"/>
        <end position="333"/>
    </location>
</feature>
<feature type="region of interest" description="Disordered" evidence="1">
    <location>
        <begin position="299"/>
        <end position="341"/>
    </location>
</feature>
<gene>
    <name evidence="3" type="ORF">OF850_23130</name>
</gene>
<evidence type="ECO:0000256" key="1">
    <source>
        <dbReference type="SAM" id="MobiDB-lite"/>
    </source>
</evidence>
<reference evidence="3 4" key="1">
    <citation type="submission" date="2022-10" db="EMBL/GenBank/DDBJ databases">
        <title>Roseococcus glaciei nov., sp. nov., isolated from glacier.</title>
        <authorList>
            <person name="Liu Q."/>
            <person name="Xin Y.-H."/>
        </authorList>
    </citation>
    <scope>NUCLEOTIDE SEQUENCE [LARGE SCALE GENOMIC DNA]</scope>
    <source>
        <strain evidence="3 4">MDT2-1-1</strain>
    </source>
</reference>
<name>A0ABT3P253_9PROT</name>